<evidence type="ECO:0000313" key="2">
    <source>
        <dbReference type="Proteomes" id="UP000003891"/>
    </source>
</evidence>
<evidence type="ECO:0000313" key="1">
    <source>
        <dbReference type="EMBL" id="EHB65092.1"/>
    </source>
</evidence>
<dbReference type="EMBL" id="AGIP01000004">
    <property type="protein sequence ID" value="EHB65092.1"/>
    <property type="molecule type" value="Genomic_DNA"/>
</dbReference>
<gene>
    <name evidence="1" type="ORF">PaelaDRAFT_2234</name>
</gene>
<reference evidence="1 2" key="1">
    <citation type="submission" date="2011-09" db="EMBL/GenBank/DDBJ databases">
        <title>The draft genome of Paenibacillus lactis 154.</title>
        <authorList>
            <consortium name="US DOE Joint Genome Institute (JGI-PGF)"/>
            <person name="Lucas S."/>
            <person name="Han J."/>
            <person name="Lapidus A."/>
            <person name="Cheng J.-F."/>
            <person name="Goodwin L."/>
            <person name="Pitluck S."/>
            <person name="Peters L."/>
            <person name="Land M.L."/>
            <person name="Hauser L."/>
            <person name="Siebers A."/>
            <person name="Thelen M."/>
            <person name="Hugenholtz P."/>
            <person name="Allgaier M."/>
            <person name="Woyke T.J."/>
        </authorList>
    </citation>
    <scope>NUCLEOTIDE SEQUENCE [LARGE SCALE GENOMIC DNA]</scope>
    <source>
        <strain evidence="1 2">154</strain>
    </source>
</reference>
<dbReference type="Proteomes" id="UP000003891">
    <property type="component" value="Unassembled WGS sequence"/>
</dbReference>
<evidence type="ECO:0008006" key="3">
    <source>
        <dbReference type="Google" id="ProtNLM"/>
    </source>
</evidence>
<proteinExistence type="predicted"/>
<dbReference type="AlphaFoldDB" id="G4HE23"/>
<name>G4HE23_9BACL</name>
<organism evidence="1 2">
    <name type="scientific">Paenibacillus lactis 154</name>
    <dbReference type="NCBI Taxonomy" id="743719"/>
    <lineage>
        <taxon>Bacteria</taxon>
        <taxon>Bacillati</taxon>
        <taxon>Bacillota</taxon>
        <taxon>Bacilli</taxon>
        <taxon>Bacillales</taxon>
        <taxon>Paenibacillaceae</taxon>
        <taxon>Paenibacillus</taxon>
    </lineage>
</organism>
<protein>
    <recommendedName>
        <fullName evidence="3">Integrase family protein</fullName>
    </recommendedName>
</protein>
<sequence>MTFLHKHMYQVTLLWLYLRISRDFVSRKYNLTAIFHHASLNKPENKKKHPLKSRGVSLMLLQKLLNNLIDKLSVRTPFNLRHESAHYFTHLGF</sequence>
<accession>G4HE23</accession>